<evidence type="ECO:0000313" key="1">
    <source>
        <dbReference type="EMBL" id="AMO43276.1"/>
    </source>
</evidence>
<evidence type="ECO:0000313" key="6">
    <source>
        <dbReference type="EMBL" id="AOO12449.1"/>
    </source>
</evidence>
<dbReference type="Proteomes" id="UP000222561">
    <property type="component" value="Segment"/>
</dbReference>
<reference evidence="1 11" key="2">
    <citation type="submission" date="2016-01" db="EMBL/GenBank/DDBJ databases">
        <title>The genomic content and context of auxiliary metabolic genes in marine cyanophages.</title>
        <authorList>
            <person name="Marston M.F."/>
            <person name="Martiny J.B.H."/>
            <person name="Crummett L.T."/>
        </authorList>
    </citation>
    <scope>NUCLEOTIDE SEQUENCE [LARGE SCALE GENOMIC DNA]</scope>
    <source>
        <strain evidence="1">W2_07_0710</strain>
    </source>
</reference>
<evidence type="ECO:0000313" key="9">
    <source>
        <dbReference type="Proteomes" id="UP000221709"/>
    </source>
</evidence>
<evidence type="ECO:0000313" key="7">
    <source>
        <dbReference type="EMBL" id="AOO12676.1"/>
    </source>
</evidence>
<proteinExistence type="predicted"/>
<dbReference type="Proteomes" id="UP000223571">
    <property type="component" value="Segment"/>
</dbReference>
<dbReference type="EMBL" id="KX349295">
    <property type="protein sequence ID" value="AOO12449.1"/>
    <property type="molecule type" value="Genomic_DNA"/>
</dbReference>
<evidence type="ECO:0000313" key="10">
    <source>
        <dbReference type="Proteomes" id="UP000222561"/>
    </source>
</evidence>
<name>A0A127KMY4_9CAUD</name>
<dbReference type="EMBL" id="KU594607">
    <property type="protein sequence ID" value="AMO43276.1"/>
    <property type="molecule type" value="Genomic_DNA"/>
</dbReference>
<dbReference type="Proteomes" id="UP000225786">
    <property type="component" value="Segment"/>
</dbReference>
<dbReference type="Proteomes" id="UP000221709">
    <property type="component" value="Segment"/>
</dbReference>
<dbReference type="EMBL" id="KX349291">
    <property type="protein sequence ID" value="AOO11510.1"/>
    <property type="molecule type" value="Genomic_DNA"/>
</dbReference>
<dbReference type="EMBL" id="KX349294">
    <property type="protein sequence ID" value="AOO12211.1"/>
    <property type="molecule type" value="Genomic_DNA"/>
</dbReference>
<dbReference type="EMBL" id="KX349292">
    <property type="protein sequence ID" value="AOO11748.1"/>
    <property type="molecule type" value="Genomic_DNA"/>
</dbReference>
<dbReference type="EMBL" id="KX349293">
    <property type="protein sequence ID" value="AOO11975.1"/>
    <property type="molecule type" value="Genomic_DNA"/>
</dbReference>
<protein>
    <submittedName>
        <fullName evidence="1">Uncharacterized protein</fullName>
    </submittedName>
</protein>
<dbReference type="EMBL" id="KX349296">
    <property type="protein sequence ID" value="AOO12676.1"/>
    <property type="molecule type" value="Genomic_DNA"/>
</dbReference>
<evidence type="ECO:0000313" key="4">
    <source>
        <dbReference type="EMBL" id="AOO11975.1"/>
    </source>
</evidence>
<evidence type="ECO:0000313" key="8">
    <source>
        <dbReference type="EMBL" id="AOO12914.1"/>
    </source>
</evidence>
<evidence type="ECO:0000313" key="2">
    <source>
        <dbReference type="EMBL" id="AOO11510.1"/>
    </source>
</evidence>
<organism evidence="1 11">
    <name type="scientific">Cyanophage S-RIM44</name>
    <dbReference type="NCBI Taxonomy" id="1278485"/>
    <lineage>
        <taxon>Viruses</taxon>
        <taxon>Duplodnaviria</taxon>
        <taxon>Heunggongvirae</taxon>
        <taxon>Uroviricota</taxon>
        <taxon>Caudoviricetes</taxon>
        <taxon>Pantevenvirales</taxon>
        <taxon>Kyanoviridae</taxon>
        <taxon>Vellamovirus</taxon>
        <taxon>Vellamovirus rhodeisland44</taxon>
    </lineage>
</organism>
<gene>
    <name evidence="2" type="ORF">ES420910_028</name>
    <name evidence="3" type="ORF">Np050604_031</name>
    <name evidence="4" type="ORF">Np200711_028</name>
    <name evidence="5" type="ORF">Np420711_028</name>
    <name evidence="6" type="ORF">Sn080709_031</name>
    <name evidence="7" type="ORF">Sn130910_028</name>
    <name evidence="8" type="ORF">W2100709_031</name>
    <name evidence="1" type="ORF">W270710_031</name>
</gene>
<dbReference type="Proteomes" id="UP000225402">
    <property type="component" value="Segment"/>
</dbReference>
<keyword evidence="9" id="KW-1185">Reference proteome</keyword>
<evidence type="ECO:0000313" key="5">
    <source>
        <dbReference type="EMBL" id="AOO12211.1"/>
    </source>
</evidence>
<evidence type="ECO:0000313" key="11">
    <source>
        <dbReference type="Proteomes" id="UP000225786"/>
    </source>
</evidence>
<accession>A0A127KMY4</accession>
<sequence>MGETYQLSQRYVYLEGNAVRMYFIHGLPYTFDELPKGVEEMPQIQTEALRYRDYDLEELYRISSYLMEEECHPLMFDLQLDDPAMLPQDD</sequence>
<dbReference type="Proteomes" id="UP000225178">
    <property type="component" value="Segment"/>
</dbReference>
<dbReference type="Proteomes" id="UP000225478">
    <property type="component" value="Segment"/>
</dbReference>
<dbReference type="EMBL" id="KX349297">
    <property type="protein sequence ID" value="AOO12914.1"/>
    <property type="molecule type" value="Genomic_DNA"/>
</dbReference>
<dbReference type="Proteomes" id="UP000226130">
    <property type="component" value="Segment"/>
</dbReference>
<evidence type="ECO:0000313" key="3">
    <source>
        <dbReference type="EMBL" id="AOO11748.1"/>
    </source>
</evidence>
<reference evidence="9 10" key="1">
    <citation type="journal article" date="2016" name="Environ. Microbiol.">
        <title>Genomic diversification of marine cyanophages into stable ecotypes.</title>
        <authorList>
            <person name="Marston M.F."/>
            <person name="Martiny J.B."/>
        </authorList>
    </citation>
    <scope>NUCLEOTIDE SEQUENCE [LARGE SCALE GENOMIC DNA]</scope>
    <source>
        <strain evidence="2">ES_42_0910</strain>
        <strain evidence="3">Np_05_0604</strain>
        <strain evidence="4">Np_20_0711</strain>
        <strain evidence="5">Np_42_0711</strain>
        <strain evidence="6">Sn_08_0709</strain>
        <strain evidence="7">Sn_13_0910</strain>
        <strain evidence="8">W2_10_0709</strain>
    </source>
</reference>